<dbReference type="PANTHER" id="PTHR35339">
    <property type="entry name" value="LINALOOL DEHYDRATASE_ISOMERASE DOMAIN-CONTAINING PROTEIN"/>
    <property type="match status" value="1"/>
</dbReference>
<proteinExistence type="predicted"/>
<gene>
    <name evidence="2" type="ORF">ACEZDJ_07760</name>
</gene>
<feature type="domain" description="DUF2264" evidence="1">
    <location>
        <begin position="16"/>
        <end position="378"/>
    </location>
</feature>
<evidence type="ECO:0000259" key="1">
    <source>
        <dbReference type="Pfam" id="PF10022"/>
    </source>
</evidence>
<keyword evidence="3" id="KW-1185">Reference proteome</keyword>
<dbReference type="InterPro" id="IPR049349">
    <property type="entry name" value="DUF2264_N"/>
</dbReference>
<name>A0ABV6UIA3_9ACTN</name>
<sequence length="671" mass="72880">MIPGDDRRTSPYTGWTRAHWEELADRQLLAVRPFATRRHGLVEPVGPASRNGRRSDGLEGFARTFLLAGFRLAQGGDDDPAGLAEWYAEGLAAGSDPAAEDAWPLLDACGQAKVECASVAIALHESRPWIWDRLDDRVRQRIVEWMTAMHGTEVPDNNWVWFRAVTSAFLRSVGAPFHEPDIEHAVARTEHWYAGHGWYSDGGHRESDGPQSDGPQSGRGLRNFDHYSGWAMQYYPLWYCRVSGTDADPALLPRYSERLRRYLDDAPFLVGAEGRPLLQGRSLTYRYATLCPLWVGAVFDATPLKPGLTRRLASGTLRHFAERGAFDPRGLQPLGWHREFTALRQPYSGPGSPYWSSKGFAGLVLPRDHPVWTEAELPLPIEEGDFRRRLAAPGWLVNGTAADGVVRVVNHGSDHAGSGPPAAEADDPAYARLCYSTHAFPDSGDEALNDPLDSHVALLDWTGRPSHRRPLTRLQLDEQVASSRHRAHWPLGPVPAPYADGPAAPAFRDGPWITTASVLHGPLEVRLVRVDGATDQPLRLRVGGYCLADDAPLSVQTSADPGPDPAAWLRRPDGLASTVVGLRGFDRAGVAGARDANALGRHSATPWLATSGAVVPGELYAALVCLSGTAAGPDTAEGLLVDVTSAEDGALLATVGWGDGRRDSVRLSPPQ</sequence>
<dbReference type="EMBL" id="JBHEZZ010000003">
    <property type="protein sequence ID" value="MFC1401180.1"/>
    <property type="molecule type" value="Genomic_DNA"/>
</dbReference>
<dbReference type="InterPro" id="IPR016624">
    <property type="entry name" value="UCP014753"/>
</dbReference>
<dbReference type="Pfam" id="PF10022">
    <property type="entry name" value="DUF2264"/>
    <property type="match status" value="1"/>
</dbReference>
<dbReference type="RefSeq" id="WP_030257005.1">
    <property type="nucleotide sequence ID" value="NZ_JBHEZZ010000003.1"/>
</dbReference>
<accession>A0ABV6UIA3</accession>
<organism evidence="2 3">
    <name type="scientific">Streptacidiphilus cavernicola</name>
    <dbReference type="NCBI Taxonomy" id="3342716"/>
    <lineage>
        <taxon>Bacteria</taxon>
        <taxon>Bacillati</taxon>
        <taxon>Actinomycetota</taxon>
        <taxon>Actinomycetes</taxon>
        <taxon>Kitasatosporales</taxon>
        <taxon>Streptomycetaceae</taxon>
        <taxon>Streptacidiphilus</taxon>
    </lineage>
</organism>
<reference evidence="2 3" key="1">
    <citation type="submission" date="2024-09" db="EMBL/GenBank/DDBJ databases">
        <authorList>
            <person name="Lee S.D."/>
        </authorList>
    </citation>
    <scope>NUCLEOTIDE SEQUENCE [LARGE SCALE GENOMIC DNA]</scope>
    <source>
        <strain evidence="2 3">N1-5</strain>
    </source>
</reference>
<comment type="caution">
    <text evidence="2">The sequence shown here is derived from an EMBL/GenBank/DDBJ whole genome shotgun (WGS) entry which is preliminary data.</text>
</comment>
<dbReference type="PANTHER" id="PTHR35339:SF4">
    <property type="entry name" value="LINALOOL DEHYDRATASE_ISOMERASE DOMAIN-CONTAINING PROTEIN"/>
    <property type="match status" value="1"/>
</dbReference>
<evidence type="ECO:0000313" key="2">
    <source>
        <dbReference type="EMBL" id="MFC1401180.1"/>
    </source>
</evidence>
<protein>
    <submittedName>
        <fullName evidence="2">DUF2264 domain-containing protein</fullName>
    </submittedName>
</protein>
<dbReference type="Proteomes" id="UP001592528">
    <property type="component" value="Unassembled WGS sequence"/>
</dbReference>
<evidence type="ECO:0000313" key="3">
    <source>
        <dbReference type="Proteomes" id="UP001592528"/>
    </source>
</evidence>